<feature type="domain" description="PAC" evidence="11">
    <location>
        <begin position="198"/>
        <end position="250"/>
    </location>
</feature>
<evidence type="ECO:0000256" key="6">
    <source>
        <dbReference type="PROSITE-ProRule" id="PRU00169"/>
    </source>
</evidence>
<dbReference type="InterPro" id="IPR035965">
    <property type="entry name" value="PAS-like_dom_sf"/>
</dbReference>
<dbReference type="PANTHER" id="PTHR43047">
    <property type="entry name" value="TWO-COMPONENT HISTIDINE PROTEIN KINASE"/>
    <property type="match status" value="1"/>
</dbReference>
<feature type="domain" description="PAS" evidence="10">
    <location>
        <begin position="1"/>
        <end position="67"/>
    </location>
</feature>
<dbReference type="PROSITE" id="PS50113">
    <property type="entry name" value="PAC"/>
    <property type="match status" value="3"/>
</dbReference>
<proteinExistence type="predicted"/>
<dbReference type="SMART" id="SM00387">
    <property type="entry name" value="HATPase_c"/>
    <property type="match status" value="1"/>
</dbReference>
<dbReference type="InterPro" id="IPR001789">
    <property type="entry name" value="Sig_transdc_resp-reg_receiver"/>
</dbReference>
<dbReference type="InterPro" id="IPR004358">
    <property type="entry name" value="Sig_transdc_His_kin-like_C"/>
</dbReference>
<comment type="caution">
    <text evidence="12">The sequence shown here is derived from an EMBL/GenBank/DDBJ whole genome shotgun (WGS) entry which is preliminary data.</text>
</comment>
<dbReference type="InterPro" id="IPR036890">
    <property type="entry name" value="HATPase_C_sf"/>
</dbReference>
<dbReference type="Pfam" id="PF00072">
    <property type="entry name" value="Response_reg"/>
    <property type="match status" value="1"/>
</dbReference>
<feature type="domain" description="Histidine kinase" evidence="8">
    <location>
        <begin position="510"/>
        <end position="728"/>
    </location>
</feature>
<dbReference type="PROSITE" id="PS50110">
    <property type="entry name" value="RESPONSE_REGULATORY"/>
    <property type="match status" value="1"/>
</dbReference>
<evidence type="ECO:0000256" key="2">
    <source>
        <dbReference type="ARBA" id="ARBA00012438"/>
    </source>
</evidence>
<dbReference type="SUPFAM" id="SSF55874">
    <property type="entry name" value="ATPase domain of HSP90 chaperone/DNA topoisomerase II/histidine kinase"/>
    <property type="match status" value="1"/>
</dbReference>
<evidence type="ECO:0000259" key="10">
    <source>
        <dbReference type="PROSITE" id="PS50112"/>
    </source>
</evidence>
<dbReference type="Pfam" id="PF08447">
    <property type="entry name" value="PAS_3"/>
    <property type="match status" value="2"/>
</dbReference>
<dbReference type="InterPro" id="IPR000014">
    <property type="entry name" value="PAS"/>
</dbReference>
<dbReference type="Proteomes" id="UP001494588">
    <property type="component" value="Unassembled WGS sequence"/>
</dbReference>
<dbReference type="PRINTS" id="PR00344">
    <property type="entry name" value="BCTRLSENSOR"/>
</dbReference>
<dbReference type="Pfam" id="PF02518">
    <property type="entry name" value="HATPase_c"/>
    <property type="match status" value="1"/>
</dbReference>
<dbReference type="CDD" id="cd17580">
    <property type="entry name" value="REC_2_DhkD-like"/>
    <property type="match status" value="1"/>
</dbReference>
<feature type="domain" description="PAC" evidence="11">
    <location>
        <begin position="446"/>
        <end position="499"/>
    </location>
</feature>
<feature type="region of interest" description="Disordered" evidence="7">
    <location>
        <begin position="869"/>
        <end position="888"/>
    </location>
</feature>
<keyword evidence="13" id="KW-1185">Reference proteome</keyword>
<dbReference type="EC" id="2.7.13.3" evidence="2"/>
<organism evidence="12 13">
    <name type="scientific">Paraburkholderia sabiae</name>
    <dbReference type="NCBI Taxonomy" id="273251"/>
    <lineage>
        <taxon>Bacteria</taxon>
        <taxon>Pseudomonadati</taxon>
        <taxon>Pseudomonadota</taxon>
        <taxon>Betaproteobacteria</taxon>
        <taxon>Burkholderiales</taxon>
        <taxon>Burkholderiaceae</taxon>
        <taxon>Paraburkholderia</taxon>
    </lineage>
</organism>
<protein>
    <recommendedName>
        <fullName evidence="2">histidine kinase</fullName>
        <ecNumber evidence="2">2.7.13.3</ecNumber>
    </recommendedName>
</protein>
<evidence type="ECO:0000259" key="11">
    <source>
        <dbReference type="PROSITE" id="PS50113"/>
    </source>
</evidence>
<dbReference type="PROSITE" id="PS50109">
    <property type="entry name" value="HIS_KIN"/>
    <property type="match status" value="1"/>
</dbReference>
<name>A0ABU9Q668_9BURK</name>
<dbReference type="InterPro" id="IPR013656">
    <property type="entry name" value="PAS_4"/>
</dbReference>
<dbReference type="Gene3D" id="3.30.450.20">
    <property type="entry name" value="PAS domain"/>
    <property type="match status" value="4"/>
</dbReference>
<dbReference type="NCBIfam" id="TIGR00229">
    <property type="entry name" value="sensory_box"/>
    <property type="match status" value="3"/>
</dbReference>
<dbReference type="Gene3D" id="3.40.50.2300">
    <property type="match status" value="1"/>
</dbReference>
<dbReference type="PANTHER" id="PTHR43047:SF72">
    <property type="entry name" value="OSMOSENSING HISTIDINE PROTEIN KINASE SLN1"/>
    <property type="match status" value="1"/>
</dbReference>
<gene>
    <name evidence="12" type="ORF">V4C55_04325</name>
</gene>
<dbReference type="InterPro" id="IPR003661">
    <property type="entry name" value="HisK_dim/P_dom"/>
</dbReference>
<sequence length="888" mass="99183">MYDPAHFLPSFVWRADRDGLVRYVNPWASRYLGIPAEQIIGRTWRDFVHPDDINSVLDAVRTMGDGSLLRNVDVRLLRGDRVFHWHTLHLQAQRDESGRIGDTVGVATDIHHCRHAWAMYEASERRLKAAFHGARMGAWEWDMKNREVRMTEQLAELYSFPPGTEAVALSDLWNRVAPEYREPFQQKVERALQCGGPFEFDFVLDNDTHPARWLRMRGHAEFDGQGELARVHGVTFDISRQRAAEDSLILSERRYRALVESTGALVWSAHPDGEIRPADEPWGKFTGANPVRLENWGWLDFVHPDDREVAREAWLDVLQKGTAGSITFRMRRYDGRYRMVQAHAAPLYDEHGTLQEWFGTTTDVTAQHEAQAAIEARSLRLNVAMQAAEIHIVALDVASWTLSFEVAGEPQERETLAYEAALSRVHPDDRPVLDRYVRELAAGGDPGAHFEFRVQSPGGEQWMEGSALLQRAADGKPLRLIASVVDITDRKRMELMLRETDRRKDEFLAMLAHELRNPLAPIRTAIALFEKQDGIDQRSAGLIKLMRRQTEHMTRIVDDLLEVSRITQGRIALQLEPLLVGTAVYHAVEAMAASVEARGQHMHVDVSDATAWVRGDATRISQILVNILNNASKYTPEKGNISISARADEQSVEIVTTDTGTGISAELLPKVFELFSQGERTLDRSSGGLGIGLSLVKKLVELHDGTITVQSEGEGRGTTVTVRLPRLHHHERHSAQVLSEPAASAKSTALRLLIVDDNRDAADSLAMLCELEGHSTRTAYSSVEAIEAAAQLRPDAALLDIGLPDIDGYELARRLRPKDETLPFLIAITGYGQAEDRLRAQSAGFDYHFVKPVNAEGLLKLLSSLTAQEPGSRTGDVAPQAADPDAMT</sequence>
<dbReference type="SMART" id="SM00448">
    <property type="entry name" value="REC"/>
    <property type="match status" value="1"/>
</dbReference>
<evidence type="ECO:0000313" key="13">
    <source>
        <dbReference type="Proteomes" id="UP001494588"/>
    </source>
</evidence>
<dbReference type="InterPro" id="IPR001610">
    <property type="entry name" value="PAC"/>
</dbReference>
<feature type="modified residue" description="4-aspartylphosphate" evidence="6">
    <location>
        <position position="800"/>
    </location>
</feature>
<dbReference type="PROSITE" id="PS50112">
    <property type="entry name" value="PAS"/>
    <property type="match status" value="2"/>
</dbReference>
<dbReference type="InterPro" id="IPR005467">
    <property type="entry name" value="His_kinase_dom"/>
</dbReference>
<evidence type="ECO:0000256" key="4">
    <source>
        <dbReference type="ARBA" id="ARBA00022679"/>
    </source>
</evidence>
<dbReference type="Gene3D" id="3.30.565.10">
    <property type="entry name" value="Histidine kinase-like ATPase, C-terminal domain"/>
    <property type="match status" value="1"/>
</dbReference>
<keyword evidence="4" id="KW-0808">Transferase</keyword>
<dbReference type="Pfam" id="PF00512">
    <property type="entry name" value="HisKA"/>
    <property type="match status" value="1"/>
</dbReference>
<dbReference type="InterPro" id="IPR013655">
    <property type="entry name" value="PAS_fold_3"/>
</dbReference>
<keyword evidence="3 6" id="KW-0597">Phosphoprotein</keyword>
<reference evidence="12 13" key="1">
    <citation type="submission" date="2024-01" db="EMBL/GenBank/DDBJ databases">
        <title>The diversity of rhizobia nodulating Mimosa spp. in eleven states of Brazil covering several biomes is determined by host plant, location, and edaphic factors.</title>
        <authorList>
            <person name="Rouws L."/>
            <person name="Barauna A."/>
            <person name="Beukes C."/>
            <person name="De Faria S.M."/>
            <person name="Gross E."/>
            <person name="Dos Reis Junior F.B."/>
            <person name="Simon M."/>
            <person name="Maluk M."/>
            <person name="Odee D.W."/>
            <person name="Kenicer G."/>
            <person name="Young J.P.W."/>
            <person name="Reis V.M."/>
            <person name="Zilli J."/>
            <person name="James E.K."/>
        </authorList>
    </citation>
    <scope>NUCLEOTIDE SEQUENCE [LARGE SCALE GENOMIC DNA]</scope>
    <source>
        <strain evidence="12 13">JPY77</strain>
    </source>
</reference>
<dbReference type="Pfam" id="PF08448">
    <property type="entry name" value="PAS_4"/>
    <property type="match status" value="1"/>
</dbReference>
<evidence type="ECO:0000259" key="8">
    <source>
        <dbReference type="PROSITE" id="PS50109"/>
    </source>
</evidence>
<dbReference type="InterPro" id="IPR000700">
    <property type="entry name" value="PAS-assoc_C"/>
</dbReference>
<dbReference type="SUPFAM" id="SSF55785">
    <property type="entry name" value="PYP-like sensor domain (PAS domain)"/>
    <property type="match status" value="4"/>
</dbReference>
<dbReference type="SMART" id="SM00388">
    <property type="entry name" value="HisKA"/>
    <property type="match status" value="1"/>
</dbReference>
<feature type="domain" description="PAC" evidence="11">
    <location>
        <begin position="324"/>
        <end position="376"/>
    </location>
</feature>
<feature type="domain" description="Response regulatory" evidence="9">
    <location>
        <begin position="751"/>
        <end position="866"/>
    </location>
</feature>
<evidence type="ECO:0000256" key="7">
    <source>
        <dbReference type="SAM" id="MobiDB-lite"/>
    </source>
</evidence>
<accession>A0ABU9Q668</accession>
<dbReference type="InterPro" id="IPR036097">
    <property type="entry name" value="HisK_dim/P_sf"/>
</dbReference>
<dbReference type="Gene3D" id="1.10.287.130">
    <property type="match status" value="1"/>
</dbReference>
<evidence type="ECO:0000256" key="1">
    <source>
        <dbReference type="ARBA" id="ARBA00000085"/>
    </source>
</evidence>
<comment type="catalytic activity">
    <reaction evidence="1">
        <text>ATP + protein L-histidine = ADP + protein N-phospho-L-histidine.</text>
        <dbReference type="EC" id="2.7.13.3"/>
    </reaction>
</comment>
<keyword evidence="5" id="KW-0418">Kinase</keyword>
<dbReference type="SUPFAM" id="SSF52172">
    <property type="entry name" value="CheY-like"/>
    <property type="match status" value="1"/>
</dbReference>
<evidence type="ECO:0000313" key="12">
    <source>
        <dbReference type="EMBL" id="MEM5284917.1"/>
    </source>
</evidence>
<evidence type="ECO:0000256" key="5">
    <source>
        <dbReference type="ARBA" id="ARBA00022777"/>
    </source>
</evidence>
<dbReference type="CDD" id="cd00130">
    <property type="entry name" value="PAS"/>
    <property type="match status" value="3"/>
</dbReference>
<dbReference type="SUPFAM" id="SSF47384">
    <property type="entry name" value="Homodimeric domain of signal transducing histidine kinase"/>
    <property type="match status" value="1"/>
</dbReference>
<dbReference type="EMBL" id="JAZHGC010000003">
    <property type="protein sequence ID" value="MEM5284917.1"/>
    <property type="molecule type" value="Genomic_DNA"/>
</dbReference>
<dbReference type="InterPro" id="IPR003594">
    <property type="entry name" value="HATPase_dom"/>
</dbReference>
<dbReference type="CDD" id="cd00082">
    <property type="entry name" value="HisKA"/>
    <property type="match status" value="1"/>
</dbReference>
<evidence type="ECO:0000256" key="3">
    <source>
        <dbReference type="ARBA" id="ARBA00022553"/>
    </source>
</evidence>
<dbReference type="SMART" id="SM00091">
    <property type="entry name" value="PAS"/>
    <property type="match status" value="3"/>
</dbReference>
<dbReference type="SMART" id="SM00086">
    <property type="entry name" value="PAC"/>
    <property type="match status" value="4"/>
</dbReference>
<dbReference type="RefSeq" id="WP_201649554.1">
    <property type="nucleotide sequence ID" value="NZ_CAJHCS010000005.1"/>
</dbReference>
<dbReference type="InterPro" id="IPR011006">
    <property type="entry name" value="CheY-like_superfamily"/>
</dbReference>
<evidence type="ECO:0000259" key="9">
    <source>
        <dbReference type="PROSITE" id="PS50110"/>
    </source>
</evidence>
<feature type="domain" description="PAS" evidence="10">
    <location>
        <begin position="251"/>
        <end position="321"/>
    </location>
</feature>